<accession>A0A9W7XKZ5</accession>
<evidence type="ECO:0000256" key="2">
    <source>
        <dbReference type="ARBA" id="ARBA00023128"/>
    </source>
</evidence>
<evidence type="ECO:0000313" key="5">
    <source>
        <dbReference type="EMBL" id="KAJ1646929.1"/>
    </source>
</evidence>
<evidence type="ECO:0000256" key="1">
    <source>
        <dbReference type="ARBA" id="ARBA00004173"/>
    </source>
</evidence>
<dbReference type="Proteomes" id="UP001145021">
    <property type="component" value="Unassembled WGS sequence"/>
</dbReference>
<dbReference type="GO" id="GO:0006103">
    <property type="term" value="P:2-oxoglutarate metabolic process"/>
    <property type="evidence" value="ECO:0007669"/>
    <property type="project" value="InterPro"/>
</dbReference>
<feature type="compositionally biased region" description="Low complexity" evidence="4">
    <location>
        <begin position="43"/>
        <end position="56"/>
    </location>
</feature>
<organism evidence="5 6">
    <name type="scientific">Coemansia asiatica</name>
    <dbReference type="NCBI Taxonomy" id="1052880"/>
    <lineage>
        <taxon>Eukaryota</taxon>
        <taxon>Fungi</taxon>
        <taxon>Fungi incertae sedis</taxon>
        <taxon>Zoopagomycota</taxon>
        <taxon>Kickxellomycotina</taxon>
        <taxon>Kickxellomycetes</taxon>
        <taxon>Kickxellales</taxon>
        <taxon>Kickxellaceae</taxon>
        <taxon>Coemansia</taxon>
    </lineage>
</organism>
<protein>
    <submittedName>
        <fullName evidence="5">Uncharacterized protein</fullName>
    </submittedName>
</protein>
<evidence type="ECO:0000256" key="3">
    <source>
        <dbReference type="ARBA" id="ARBA00043970"/>
    </source>
</evidence>
<sequence length="92" mass="10304">MRTTLFVQAQKAQYQWHKHVPLMKFLGPRKNIWKNKKATEEPSAVSGSSASSSSKSLKQDGINFWELPARYRPLPISEAEMEAIESGGASLI</sequence>
<proteinExistence type="inferred from homology"/>
<feature type="region of interest" description="Disordered" evidence="4">
    <location>
        <begin position="36"/>
        <end position="58"/>
    </location>
</feature>
<gene>
    <name evidence="5" type="ORF">LPJ64_001673</name>
</gene>
<evidence type="ECO:0000256" key="4">
    <source>
        <dbReference type="SAM" id="MobiDB-lite"/>
    </source>
</evidence>
<evidence type="ECO:0000313" key="6">
    <source>
        <dbReference type="Proteomes" id="UP001145021"/>
    </source>
</evidence>
<dbReference type="AlphaFoldDB" id="A0A9W7XKZ5"/>
<comment type="subcellular location">
    <subcellularLocation>
        <location evidence="1">Mitochondrion</location>
    </subcellularLocation>
</comment>
<reference evidence="5" key="1">
    <citation type="submission" date="2022-07" db="EMBL/GenBank/DDBJ databases">
        <title>Phylogenomic reconstructions and comparative analyses of Kickxellomycotina fungi.</title>
        <authorList>
            <person name="Reynolds N.K."/>
            <person name="Stajich J.E."/>
            <person name="Barry K."/>
            <person name="Grigoriev I.V."/>
            <person name="Crous P."/>
            <person name="Smith M.E."/>
        </authorList>
    </citation>
    <scope>NUCLEOTIDE SEQUENCE</scope>
    <source>
        <strain evidence="5">NBRC 105413</strain>
    </source>
</reference>
<name>A0A9W7XKZ5_9FUNG</name>
<dbReference type="EMBL" id="JANBOH010000045">
    <property type="protein sequence ID" value="KAJ1646929.1"/>
    <property type="molecule type" value="Genomic_DNA"/>
</dbReference>
<dbReference type="InterPro" id="IPR020373">
    <property type="entry name" value="Kgd4/YMR-31"/>
</dbReference>
<dbReference type="GO" id="GO:0005739">
    <property type="term" value="C:mitochondrion"/>
    <property type="evidence" value="ECO:0007669"/>
    <property type="project" value="UniProtKB-SubCell"/>
</dbReference>
<keyword evidence="6" id="KW-1185">Reference proteome</keyword>
<comment type="caution">
    <text evidence="5">The sequence shown here is derived from an EMBL/GenBank/DDBJ whole genome shotgun (WGS) entry which is preliminary data.</text>
</comment>
<comment type="similarity">
    <text evidence="3">Belongs to the alpha-ketoglutarate dehydrogenase component 4 family.</text>
</comment>
<dbReference type="Pfam" id="PF10937">
    <property type="entry name" value="Kgd4-YMR31"/>
    <property type="match status" value="1"/>
</dbReference>
<keyword evidence="2" id="KW-0496">Mitochondrion</keyword>